<dbReference type="InterPro" id="IPR007361">
    <property type="entry name" value="DUF427"/>
</dbReference>
<name>A0A1G9CXF8_9RHOB</name>
<dbReference type="RefSeq" id="WP_092499961.1">
    <property type="nucleotide sequence ID" value="NZ_FNFV01000003.1"/>
</dbReference>
<dbReference type="PANTHER" id="PTHR34310">
    <property type="entry name" value="DUF427 DOMAIN PROTEIN (AFU_ORTHOLOGUE AFUA_3G02220)"/>
    <property type="match status" value="1"/>
</dbReference>
<evidence type="ECO:0000259" key="1">
    <source>
        <dbReference type="Pfam" id="PF04248"/>
    </source>
</evidence>
<dbReference type="AlphaFoldDB" id="A0A1G9CXF8"/>
<gene>
    <name evidence="2" type="ORF">SAMN05216257_103257</name>
</gene>
<dbReference type="STRING" id="990712.SAMN05216257_103257"/>
<keyword evidence="3" id="KW-1185">Reference proteome</keyword>
<dbReference type="EMBL" id="FNFV01000003">
    <property type="protein sequence ID" value="SDK56104.1"/>
    <property type="molecule type" value="Genomic_DNA"/>
</dbReference>
<organism evidence="2 3">
    <name type="scientific">Meinhardsimonia xiamenensis</name>
    <dbReference type="NCBI Taxonomy" id="990712"/>
    <lineage>
        <taxon>Bacteria</taxon>
        <taxon>Pseudomonadati</taxon>
        <taxon>Pseudomonadota</taxon>
        <taxon>Alphaproteobacteria</taxon>
        <taxon>Rhodobacterales</taxon>
        <taxon>Paracoccaceae</taxon>
        <taxon>Meinhardsimonia</taxon>
    </lineage>
</organism>
<dbReference type="Gene3D" id="2.170.150.40">
    <property type="entry name" value="Domain of unknown function (DUF427)"/>
    <property type="match status" value="1"/>
</dbReference>
<evidence type="ECO:0000313" key="3">
    <source>
        <dbReference type="Proteomes" id="UP000199328"/>
    </source>
</evidence>
<dbReference type="OrthoDB" id="9815163at2"/>
<feature type="domain" description="DUF427" evidence="1">
    <location>
        <begin position="15"/>
        <end position="106"/>
    </location>
</feature>
<accession>A0A1G9CXF8</accession>
<protein>
    <submittedName>
        <fullName evidence="2">Uncharacterized conserved protein, DUF427 family</fullName>
    </submittedName>
</protein>
<sequence length="113" mass="12418">MAERIRIRRAPGTWVVRAGGAVIGETREALELSEGELPPVIYFPREDVAMAFLERSATVTNCPWKGEAAHYALHTKSGIIEDAAWSYEAPLEPVAAIAGYLAFYPEKATVEEL</sequence>
<dbReference type="PANTHER" id="PTHR34310:SF9">
    <property type="entry name" value="BLR5716 PROTEIN"/>
    <property type="match status" value="1"/>
</dbReference>
<evidence type="ECO:0000313" key="2">
    <source>
        <dbReference type="EMBL" id="SDK56104.1"/>
    </source>
</evidence>
<dbReference type="Pfam" id="PF04248">
    <property type="entry name" value="NTP_transf_9"/>
    <property type="match status" value="1"/>
</dbReference>
<dbReference type="InterPro" id="IPR038694">
    <property type="entry name" value="DUF427_sf"/>
</dbReference>
<reference evidence="3" key="1">
    <citation type="submission" date="2016-10" db="EMBL/GenBank/DDBJ databases">
        <authorList>
            <person name="Varghese N."/>
            <person name="Submissions S."/>
        </authorList>
    </citation>
    <scope>NUCLEOTIDE SEQUENCE [LARGE SCALE GENOMIC DNA]</scope>
    <source>
        <strain evidence="3">CGMCC 1.10789</strain>
    </source>
</reference>
<proteinExistence type="predicted"/>
<dbReference type="Proteomes" id="UP000199328">
    <property type="component" value="Unassembled WGS sequence"/>
</dbReference>